<dbReference type="PROSITE" id="PS51011">
    <property type="entry name" value="ARID"/>
    <property type="match status" value="1"/>
</dbReference>
<dbReference type="SMART" id="SM01014">
    <property type="entry name" value="ARID"/>
    <property type="match status" value="1"/>
</dbReference>
<evidence type="ECO:0000256" key="1">
    <source>
        <dbReference type="ARBA" id="ARBA00004123"/>
    </source>
</evidence>
<accession>A0A8C8AY39</accession>
<feature type="compositionally biased region" description="Pro residues" evidence="7">
    <location>
        <begin position="284"/>
        <end position="293"/>
    </location>
</feature>
<feature type="region of interest" description="Disordered" evidence="7">
    <location>
        <begin position="1"/>
        <end position="46"/>
    </location>
</feature>
<dbReference type="Gene3D" id="1.10.150.60">
    <property type="entry name" value="ARID DNA-binding domain"/>
    <property type="match status" value="1"/>
</dbReference>
<feature type="compositionally biased region" description="Basic and acidic residues" evidence="7">
    <location>
        <begin position="171"/>
        <end position="183"/>
    </location>
</feature>
<dbReference type="FunFam" id="1.10.150.60:FF:000004">
    <property type="entry name" value="AT-rich interactive domain-containing protein 5B"/>
    <property type="match status" value="1"/>
</dbReference>
<dbReference type="PANTHER" id="PTHR13964">
    <property type="entry name" value="RBP-RELATED"/>
    <property type="match status" value="1"/>
</dbReference>
<proteinExistence type="predicted"/>
<evidence type="ECO:0000256" key="2">
    <source>
        <dbReference type="ARBA" id="ARBA00023015"/>
    </source>
</evidence>
<feature type="region of interest" description="Disordered" evidence="7">
    <location>
        <begin position="274"/>
        <end position="335"/>
    </location>
</feature>
<dbReference type="InterPro" id="IPR001606">
    <property type="entry name" value="ARID_dom"/>
</dbReference>
<dbReference type="GO" id="GO:0006357">
    <property type="term" value="P:regulation of transcription by RNA polymerase II"/>
    <property type="evidence" value="ECO:0007669"/>
    <property type="project" value="TreeGrafter"/>
</dbReference>
<dbReference type="SMART" id="SM00501">
    <property type="entry name" value="BRIGHT"/>
    <property type="match status" value="1"/>
</dbReference>
<keyword evidence="4" id="KW-0010">Activator</keyword>
<dbReference type="GO" id="GO:0005634">
    <property type="term" value="C:nucleus"/>
    <property type="evidence" value="ECO:0007669"/>
    <property type="project" value="UniProtKB-SubCell"/>
</dbReference>
<evidence type="ECO:0000256" key="5">
    <source>
        <dbReference type="ARBA" id="ARBA00023163"/>
    </source>
</evidence>
<feature type="compositionally biased region" description="Basic and acidic residues" evidence="7">
    <location>
        <begin position="191"/>
        <end position="201"/>
    </location>
</feature>
<keyword evidence="3" id="KW-0238">DNA-binding</keyword>
<dbReference type="Pfam" id="PF01388">
    <property type="entry name" value="ARID"/>
    <property type="match status" value="1"/>
</dbReference>
<sequence length="593" mass="63514">MEDNPPQGTDPQEPTATKPPEVASPEDGGEREKPVEEATPGGEKEEEEAFLVSLYKFMKDRHTPIERIPHLGFKQINLWKIYKAVEKLGAYELVTGRRLWKNVYDELGGSPGSTSAATCTRRHYERLVLPYVRHLKGEDDKPLPPSKPRKQYKVSKGTEPGEKSKRAKKEKGREQMPPDKAKPEAGAGVEAARDTPERGRAAEGGSSPAVPTPSPSGGCPGPCRPHTETYKRLFSSFYSKGNHPIMSPLAKKKLLAQVSKAESLHCHKLHCPEGRRAVSDAGPSPEPPRPVPGPHLDERRSPEPSGAQDPAPSVGSEVGPVPSASPGGRDTQAGGPAPAVFTGCFHTYRNEVLKPVSCHPLWGYFSSLKDFLEPPSSFPGRGEEQEQPQDLRNKAGQAWSGESRGAAVKACWVPPGAGFGAAAPRGKRGRDEETVFSPGAKLRAVSPFLKEADGRDTGAGSPGGQQGLAKPKAVVASPGYATPLPQAPDVYKGAMVRFPVSFGNPLEHLKSQGVPAAPSLSVNPFVIPAFPSPLVAASTQPSDLCRPLATGPGHYPASYESSLRHRLYPAATWHSQAAYASPHAPAFHRHAKL</sequence>
<dbReference type="Ensembl" id="ENSOSUT00000013091.1">
    <property type="protein sequence ID" value="ENSOSUP00000012660.1"/>
    <property type="gene ID" value="ENSOSUG00000009144.1"/>
</dbReference>
<keyword evidence="10" id="KW-1185">Reference proteome</keyword>
<dbReference type="AlphaFoldDB" id="A0A8C8AY39"/>
<feature type="domain" description="ARID" evidence="8">
    <location>
        <begin position="44"/>
        <end position="136"/>
    </location>
</feature>
<dbReference type="PANTHER" id="PTHR13964:SF25">
    <property type="entry name" value="AT-RICH INTERACTIVE DOMAIN-CONTAINING PROTEIN 5A"/>
    <property type="match status" value="1"/>
</dbReference>
<keyword evidence="6" id="KW-0539">Nucleus</keyword>
<dbReference type="Proteomes" id="UP000694552">
    <property type="component" value="Unplaced"/>
</dbReference>
<organism evidence="9 10">
    <name type="scientific">Otus sunia</name>
    <name type="common">Oriental scops-owl</name>
    <dbReference type="NCBI Taxonomy" id="257818"/>
    <lineage>
        <taxon>Eukaryota</taxon>
        <taxon>Metazoa</taxon>
        <taxon>Chordata</taxon>
        <taxon>Craniata</taxon>
        <taxon>Vertebrata</taxon>
        <taxon>Euteleostomi</taxon>
        <taxon>Archelosauria</taxon>
        <taxon>Archosauria</taxon>
        <taxon>Dinosauria</taxon>
        <taxon>Saurischia</taxon>
        <taxon>Theropoda</taxon>
        <taxon>Coelurosauria</taxon>
        <taxon>Aves</taxon>
        <taxon>Neognathae</taxon>
        <taxon>Neoaves</taxon>
        <taxon>Telluraves</taxon>
        <taxon>Strigiformes</taxon>
        <taxon>Strigidae</taxon>
        <taxon>Otus</taxon>
    </lineage>
</organism>
<evidence type="ECO:0000256" key="7">
    <source>
        <dbReference type="SAM" id="MobiDB-lite"/>
    </source>
</evidence>
<evidence type="ECO:0000313" key="10">
    <source>
        <dbReference type="Proteomes" id="UP000694552"/>
    </source>
</evidence>
<dbReference type="CDD" id="cd16884">
    <property type="entry name" value="ARID_ARID5A"/>
    <property type="match status" value="1"/>
</dbReference>
<dbReference type="InterPro" id="IPR051232">
    <property type="entry name" value="ARID/SWI1_ChromRemod"/>
</dbReference>
<feature type="region of interest" description="Disordered" evidence="7">
    <location>
        <begin position="375"/>
        <end position="397"/>
    </location>
</feature>
<keyword evidence="5" id="KW-0804">Transcription</keyword>
<dbReference type="InterPro" id="IPR036431">
    <property type="entry name" value="ARID_dom_sf"/>
</dbReference>
<dbReference type="SUPFAM" id="SSF46774">
    <property type="entry name" value="ARID-like"/>
    <property type="match status" value="1"/>
</dbReference>
<feature type="compositionally biased region" description="Polar residues" evidence="7">
    <location>
        <begin position="1"/>
        <end position="15"/>
    </location>
</feature>
<evidence type="ECO:0000259" key="8">
    <source>
        <dbReference type="PROSITE" id="PS51011"/>
    </source>
</evidence>
<keyword evidence="2" id="KW-0805">Transcription regulation</keyword>
<protein>
    <submittedName>
        <fullName evidence="9">AT-rich interaction domain 5A</fullName>
    </submittedName>
</protein>
<feature type="region of interest" description="Disordered" evidence="7">
    <location>
        <begin position="135"/>
        <end position="224"/>
    </location>
</feature>
<name>A0A8C8AY39_9STRI</name>
<feature type="compositionally biased region" description="Basic and acidic residues" evidence="7">
    <location>
        <begin position="381"/>
        <end position="393"/>
    </location>
</feature>
<evidence type="ECO:0000256" key="3">
    <source>
        <dbReference type="ARBA" id="ARBA00023125"/>
    </source>
</evidence>
<comment type="subcellular location">
    <subcellularLocation>
        <location evidence="1">Nucleus</location>
    </subcellularLocation>
</comment>
<evidence type="ECO:0000256" key="6">
    <source>
        <dbReference type="ARBA" id="ARBA00023242"/>
    </source>
</evidence>
<dbReference type="GO" id="GO:0000976">
    <property type="term" value="F:transcription cis-regulatory region binding"/>
    <property type="evidence" value="ECO:0007669"/>
    <property type="project" value="TreeGrafter"/>
</dbReference>
<evidence type="ECO:0000256" key="4">
    <source>
        <dbReference type="ARBA" id="ARBA00023159"/>
    </source>
</evidence>
<reference evidence="9" key="1">
    <citation type="submission" date="2025-08" db="UniProtKB">
        <authorList>
            <consortium name="Ensembl"/>
        </authorList>
    </citation>
    <scope>IDENTIFICATION</scope>
</reference>
<reference evidence="9" key="2">
    <citation type="submission" date="2025-09" db="UniProtKB">
        <authorList>
            <consortium name="Ensembl"/>
        </authorList>
    </citation>
    <scope>IDENTIFICATION</scope>
</reference>
<evidence type="ECO:0000313" key="9">
    <source>
        <dbReference type="Ensembl" id="ENSOSUP00000012660.1"/>
    </source>
</evidence>